<reference evidence="2 3" key="1">
    <citation type="journal article" date="2006" name="Int. J. Syst. Evol. Microbiol.">
        <title>Chryseobacterium hispanicum sp. nov., isolated from the drinking water distribution system of Sevilla, Spain.</title>
        <authorList>
            <person name="Gallego V."/>
            <person name="Garcia M.T."/>
            <person name="Ventosa A."/>
        </authorList>
    </citation>
    <scope>NUCLEOTIDE SEQUENCE [LARGE SCALE GENOMIC DNA]</scope>
    <source>
        <strain evidence="2 3">KCTC 22104</strain>
    </source>
</reference>
<comment type="caution">
    <text evidence="2">The sequence shown here is derived from an EMBL/GenBank/DDBJ whole genome shotgun (WGS) entry which is preliminary data.</text>
</comment>
<keyword evidence="1" id="KW-1133">Transmembrane helix</keyword>
<sequence>MDRYNLTARVYPMILFFLPLSALLLVTIWDYRDFYHFSIPVGLLGVLVYLTSHLGRDGGKKKEARLWIQWGGAPTTQLFRWNDDKIDMHTKTRNHKKMESLCPIGYAVDESFELQNQTKADEIYIAWTKFLLGKTRDQNLHSIIFKENMAYGFRRNLWGLKPYAISIIVLLIGTIYGFFVFKTGVWQIDDFPQVFFIAEIFLIIFLLFWLLRVTKSWIKLTAFAYAERLHEAIEGL</sequence>
<feature type="transmembrane region" description="Helical" evidence="1">
    <location>
        <begin position="35"/>
        <end position="55"/>
    </location>
</feature>
<dbReference type="EMBL" id="QNUG01000067">
    <property type="protein sequence ID" value="REC66201.1"/>
    <property type="molecule type" value="Genomic_DNA"/>
</dbReference>
<dbReference type="Proteomes" id="UP000256326">
    <property type="component" value="Unassembled WGS sequence"/>
</dbReference>
<dbReference type="OrthoDB" id="2083198at2"/>
<accession>A0A3D9CKD1</accession>
<dbReference type="AlphaFoldDB" id="A0A3D9CKD1"/>
<feature type="transmembrane region" description="Helical" evidence="1">
    <location>
        <begin position="193"/>
        <end position="211"/>
    </location>
</feature>
<proteinExistence type="predicted"/>
<evidence type="ECO:0000313" key="2">
    <source>
        <dbReference type="EMBL" id="REC66201.1"/>
    </source>
</evidence>
<feature type="transmembrane region" description="Helical" evidence="1">
    <location>
        <begin position="12"/>
        <end position="29"/>
    </location>
</feature>
<dbReference type="RefSeq" id="WP_116037093.1">
    <property type="nucleotide sequence ID" value="NZ_JBHLVV010000007.1"/>
</dbReference>
<protein>
    <submittedName>
        <fullName evidence="2">Uncharacterized protein</fullName>
    </submittedName>
</protein>
<name>A0A3D9CKD1_9FLAO</name>
<keyword evidence="1" id="KW-0812">Transmembrane</keyword>
<gene>
    <name evidence="2" type="ORF">DRF58_17075</name>
</gene>
<keyword evidence="3" id="KW-1185">Reference proteome</keyword>
<evidence type="ECO:0000256" key="1">
    <source>
        <dbReference type="SAM" id="Phobius"/>
    </source>
</evidence>
<feature type="transmembrane region" description="Helical" evidence="1">
    <location>
        <begin position="163"/>
        <end position="181"/>
    </location>
</feature>
<organism evidence="2 3">
    <name type="scientific">Epilithonimonas hispanica</name>
    <dbReference type="NCBI Taxonomy" id="358687"/>
    <lineage>
        <taxon>Bacteria</taxon>
        <taxon>Pseudomonadati</taxon>
        <taxon>Bacteroidota</taxon>
        <taxon>Flavobacteriia</taxon>
        <taxon>Flavobacteriales</taxon>
        <taxon>Weeksellaceae</taxon>
        <taxon>Chryseobacterium group</taxon>
        <taxon>Epilithonimonas</taxon>
    </lineage>
</organism>
<keyword evidence="1" id="KW-0472">Membrane</keyword>
<evidence type="ECO:0000313" key="3">
    <source>
        <dbReference type="Proteomes" id="UP000256326"/>
    </source>
</evidence>